<name>T0Z7X5_9ZZZZ</name>
<dbReference type="SUPFAM" id="SSF52402">
    <property type="entry name" value="Adenine nucleotide alpha hydrolases-like"/>
    <property type="match status" value="1"/>
</dbReference>
<organism evidence="8">
    <name type="scientific">mine drainage metagenome</name>
    <dbReference type="NCBI Taxonomy" id="410659"/>
    <lineage>
        <taxon>unclassified sequences</taxon>
        <taxon>metagenomes</taxon>
        <taxon>ecological metagenomes</taxon>
    </lineage>
</organism>
<feature type="non-terminal residue" evidence="8">
    <location>
        <position position="178"/>
    </location>
</feature>
<dbReference type="NCBIfam" id="TIGR02432">
    <property type="entry name" value="lysidine_TilS_N"/>
    <property type="match status" value="1"/>
</dbReference>
<dbReference type="EC" id="6.3.4.19" evidence="1"/>
<dbReference type="EMBL" id="AUZZ01007786">
    <property type="protein sequence ID" value="EQD41088.1"/>
    <property type="molecule type" value="Genomic_DNA"/>
</dbReference>
<keyword evidence="5" id="KW-0067">ATP-binding</keyword>
<gene>
    <name evidence="8" type="ORF">B2A_10811</name>
</gene>
<evidence type="ECO:0000256" key="3">
    <source>
        <dbReference type="ARBA" id="ARBA00022694"/>
    </source>
</evidence>
<comment type="caution">
    <text evidence="8">The sequence shown here is derived from an EMBL/GenBank/DDBJ whole genome shotgun (WGS) entry which is preliminary data.</text>
</comment>
<dbReference type="GO" id="GO:0008033">
    <property type="term" value="P:tRNA processing"/>
    <property type="evidence" value="ECO:0007669"/>
    <property type="project" value="UniProtKB-KW"/>
</dbReference>
<dbReference type="Pfam" id="PF01171">
    <property type="entry name" value="ATP_bind_3"/>
    <property type="match status" value="1"/>
</dbReference>
<dbReference type="CDD" id="cd01992">
    <property type="entry name" value="TilS_N"/>
    <property type="match status" value="1"/>
</dbReference>
<dbReference type="GO" id="GO:0032267">
    <property type="term" value="F:tRNA(Ile)-lysidine synthase activity"/>
    <property type="evidence" value="ECO:0007669"/>
    <property type="project" value="UniProtKB-EC"/>
</dbReference>
<reference evidence="8" key="1">
    <citation type="submission" date="2013-08" db="EMBL/GenBank/DDBJ databases">
        <authorList>
            <person name="Mendez C."/>
            <person name="Richter M."/>
            <person name="Ferrer M."/>
            <person name="Sanchez J."/>
        </authorList>
    </citation>
    <scope>NUCLEOTIDE SEQUENCE</scope>
</reference>
<evidence type="ECO:0000259" key="7">
    <source>
        <dbReference type="Pfam" id="PF01171"/>
    </source>
</evidence>
<dbReference type="GO" id="GO:0005524">
    <property type="term" value="F:ATP binding"/>
    <property type="evidence" value="ECO:0007669"/>
    <property type="project" value="UniProtKB-KW"/>
</dbReference>
<evidence type="ECO:0000313" key="8">
    <source>
        <dbReference type="EMBL" id="EQD41088.1"/>
    </source>
</evidence>
<dbReference type="InterPro" id="IPR012795">
    <property type="entry name" value="tRNA_Ile_lys_synt_N"/>
</dbReference>
<reference evidence="8" key="2">
    <citation type="journal article" date="2014" name="ISME J.">
        <title>Microbial stratification in low pH oxic and suboxic macroscopic growths along an acid mine drainage.</title>
        <authorList>
            <person name="Mendez-Garcia C."/>
            <person name="Mesa V."/>
            <person name="Sprenger R.R."/>
            <person name="Richter M."/>
            <person name="Diez M.S."/>
            <person name="Solano J."/>
            <person name="Bargiela R."/>
            <person name="Golyshina O.V."/>
            <person name="Manteca A."/>
            <person name="Ramos J.L."/>
            <person name="Gallego J.R."/>
            <person name="Llorente I."/>
            <person name="Martins Dos Santos V.A."/>
            <person name="Jensen O.N."/>
            <person name="Pelaez A.I."/>
            <person name="Sanchez J."/>
            <person name="Ferrer M."/>
        </authorList>
    </citation>
    <scope>NUCLEOTIDE SEQUENCE</scope>
</reference>
<evidence type="ECO:0000256" key="2">
    <source>
        <dbReference type="ARBA" id="ARBA00022598"/>
    </source>
</evidence>
<feature type="domain" description="tRNA(Ile)-lysidine/2-thiocytidine synthase N-terminal" evidence="7">
    <location>
        <begin position="4"/>
        <end position="110"/>
    </location>
</feature>
<evidence type="ECO:0000256" key="1">
    <source>
        <dbReference type="ARBA" id="ARBA00013267"/>
    </source>
</evidence>
<comment type="catalytic activity">
    <reaction evidence="6">
        <text>cytidine(34) in tRNA(Ile2) + L-lysine + ATP = lysidine(34) in tRNA(Ile2) + AMP + diphosphate + H(+)</text>
        <dbReference type="Rhea" id="RHEA:43744"/>
        <dbReference type="Rhea" id="RHEA-COMP:10625"/>
        <dbReference type="Rhea" id="RHEA-COMP:10670"/>
        <dbReference type="ChEBI" id="CHEBI:15378"/>
        <dbReference type="ChEBI" id="CHEBI:30616"/>
        <dbReference type="ChEBI" id="CHEBI:32551"/>
        <dbReference type="ChEBI" id="CHEBI:33019"/>
        <dbReference type="ChEBI" id="CHEBI:82748"/>
        <dbReference type="ChEBI" id="CHEBI:83665"/>
        <dbReference type="ChEBI" id="CHEBI:456215"/>
        <dbReference type="EC" id="6.3.4.19"/>
    </reaction>
</comment>
<dbReference type="PANTHER" id="PTHR43033">
    <property type="entry name" value="TRNA(ILE)-LYSIDINE SYNTHASE-RELATED"/>
    <property type="match status" value="1"/>
</dbReference>
<dbReference type="Gene3D" id="3.40.50.620">
    <property type="entry name" value="HUPs"/>
    <property type="match status" value="1"/>
</dbReference>
<evidence type="ECO:0000256" key="4">
    <source>
        <dbReference type="ARBA" id="ARBA00022741"/>
    </source>
</evidence>
<dbReference type="InterPro" id="IPR012094">
    <property type="entry name" value="tRNA_Ile_lys_synt"/>
</dbReference>
<evidence type="ECO:0000256" key="6">
    <source>
        <dbReference type="ARBA" id="ARBA00048539"/>
    </source>
</evidence>
<keyword evidence="2" id="KW-0436">Ligase</keyword>
<sequence>MARGESPEQAARVARYRALGAALAPGEVLLTAHTQDDQLETVLLQLFRGCGLAGLAAMPALAPFGPTWLVRPLLGFTRAQLEQWLAGEHLPVVSDPSNADERFDRNYLRRQVLPAVRARWSSVAAAVARTARHAAEGQQLLESLGRADVERASDGAALSVKALRALDLPRRRNALRYW</sequence>
<dbReference type="InterPro" id="IPR014729">
    <property type="entry name" value="Rossmann-like_a/b/a_fold"/>
</dbReference>
<protein>
    <recommendedName>
        <fullName evidence="1">tRNA(Ile)-lysidine synthetase</fullName>
        <ecNumber evidence="1">6.3.4.19</ecNumber>
    </recommendedName>
</protein>
<keyword evidence="3" id="KW-0819">tRNA processing</keyword>
<keyword evidence="4" id="KW-0547">Nucleotide-binding</keyword>
<dbReference type="InterPro" id="IPR011063">
    <property type="entry name" value="TilS/TtcA_N"/>
</dbReference>
<evidence type="ECO:0000256" key="5">
    <source>
        <dbReference type="ARBA" id="ARBA00022840"/>
    </source>
</evidence>
<dbReference type="AlphaFoldDB" id="T0Z7X5"/>
<accession>T0Z7X5</accession>
<dbReference type="PANTHER" id="PTHR43033:SF1">
    <property type="entry name" value="TRNA(ILE)-LYSIDINE SYNTHASE-RELATED"/>
    <property type="match status" value="1"/>
</dbReference>
<proteinExistence type="predicted"/>